<sequence length="435" mass="50398">VQIFKLLKSADFIDILKQEGLLISEDHLETKITSVTSLEIDKYELLISDRGLFWKITTHEKQSDNKYIFFLNAQGNQPTKIDIVYLLQRINLGDNENIFNIKDRHALLVSLYDYNEHSIDYLIEKITQSKNDIQLIIGELLAEGLIQVNHENIKLRKGFPWFNFVFRECNEISKSEVVKLMLSEYFSISIDDIIDQIALRYKLDLNDAKEVISTILKISPLCVEYCLFGDDEIYINAYNQVIKDKNPSEEVVQRFYKSQYQSLIKELIMLLLIDSFQNLIDKNLLINQGINIILARINLKLGSEKGLKASIKSKIPLFLLRAAPGTDIKKGEWVSASNINSILDVGNRFLGIEEYNYAIREYKKVIESNEKIPKIHAMINESCVYIRLGNFNKAKETLDVLKKDNILFEIIKNDQVLFDAYLNNRKEIKKGLNNK</sequence>
<comment type="caution">
    <text evidence="1">The sequence shown here is derived from an EMBL/GenBank/DDBJ whole genome shotgun (WGS) entry which is preliminary data.</text>
</comment>
<proteinExistence type="predicted"/>
<gene>
    <name evidence="1" type="ORF">LCGC14_2049470</name>
</gene>
<dbReference type="InterPro" id="IPR011990">
    <property type="entry name" value="TPR-like_helical_dom_sf"/>
</dbReference>
<dbReference type="EMBL" id="LAZR01024192">
    <property type="protein sequence ID" value="KKL75981.1"/>
    <property type="molecule type" value="Genomic_DNA"/>
</dbReference>
<name>A0A0F9FBX9_9ZZZZ</name>
<protein>
    <submittedName>
        <fullName evidence="1">Uncharacterized protein</fullName>
    </submittedName>
</protein>
<dbReference type="SUPFAM" id="SSF48452">
    <property type="entry name" value="TPR-like"/>
    <property type="match status" value="1"/>
</dbReference>
<feature type="non-terminal residue" evidence="1">
    <location>
        <position position="1"/>
    </location>
</feature>
<evidence type="ECO:0000313" key="1">
    <source>
        <dbReference type="EMBL" id="KKL75981.1"/>
    </source>
</evidence>
<reference evidence="1" key="1">
    <citation type="journal article" date="2015" name="Nature">
        <title>Complex archaea that bridge the gap between prokaryotes and eukaryotes.</title>
        <authorList>
            <person name="Spang A."/>
            <person name="Saw J.H."/>
            <person name="Jorgensen S.L."/>
            <person name="Zaremba-Niedzwiedzka K."/>
            <person name="Martijn J."/>
            <person name="Lind A.E."/>
            <person name="van Eijk R."/>
            <person name="Schleper C."/>
            <person name="Guy L."/>
            <person name="Ettema T.J."/>
        </authorList>
    </citation>
    <scope>NUCLEOTIDE SEQUENCE</scope>
</reference>
<dbReference type="AlphaFoldDB" id="A0A0F9FBX9"/>
<organism evidence="1">
    <name type="scientific">marine sediment metagenome</name>
    <dbReference type="NCBI Taxonomy" id="412755"/>
    <lineage>
        <taxon>unclassified sequences</taxon>
        <taxon>metagenomes</taxon>
        <taxon>ecological metagenomes</taxon>
    </lineage>
</organism>
<accession>A0A0F9FBX9</accession>